<evidence type="ECO:0000313" key="2">
    <source>
        <dbReference type="EMBL" id="MBL6078934.1"/>
    </source>
</evidence>
<sequence>MTDERKTPDDDATERASGTIDRPIGPGDAQAGDLNERASQLGGPIDVFPTRRNRTGLEDWRSTDAPDETPKQ</sequence>
<feature type="compositionally biased region" description="Basic and acidic residues" evidence="1">
    <location>
        <begin position="55"/>
        <end position="72"/>
    </location>
</feature>
<comment type="caution">
    <text evidence="2">The sequence shown here is derived from an EMBL/GenBank/DDBJ whole genome shotgun (WGS) entry which is preliminary data.</text>
</comment>
<protein>
    <submittedName>
        <fullName evidence="2">Uncharacterized protein</fullName>
    </submittedName>
</protein>
<accession>A0ABS1U2M9</accession>
<gene>
    <name evidence="2" type="ORF">JMJ56_13025</name>
</gene>
<keyword evidence="3" id="KW-1185">Reference proteome</keyword>
<dbReference type="Proteomes" id="UP000660885">
    <property type="component" value="Unassembled WGS sequence"/>
</dbReference>
<feature type="region of interest" description="Disordered" evidence="1">
    <location>
        <begin position="1"/>
        <end position="72"/>
    </location>
</feature>
<proteinExistence type="predicted"/>
<name>A0ABS1U2M9_9PROT</name>
<dbReference type="RefSeq" id="WP_202832195.1">
    <property type="nucleotide sequence ID" value="NZ_JAETWB010000004.1"/>
</dbReference>
<evidence type="ECO:0000256" key="1">
    <source>
        <dbReference type="SAM" id="MobiDB-lite"/>
    </source>
</evidence>
<organism evidence="2 3">
    <name type="scientific">Belnapia arida</name>
    <dbReference type="NCBI Taxonomy" id="2804533"/>
    <lineage>
        <taxon>Bacteria</taxon>
        <taxon>Pseudomonadati</taxon>
        <taxon>Pseudomonadota</taxon>
        <taxon>Alphaproteobacteria</taxon>
        <taxon>Acetobacterales</taxon>
        <taxon>Roseomonadaceae</taxon>
        <taxon>Belnapia</taxon>
    </lineage>
</organism>
<evidence type="ECO:0000313" key="3">
    <source>
        <dbReference type="Proteomes" id="UP000660885"/>
    </source>
</evidence>
<dbReference type="EMBL" id="JAETWB010000004">
    <property type="protein sequence ID" value="MBL6078934.1"/>
    <property type="molecule type" value="Genomic_DNA"/>
</dbReference>
<reference evidence="2 3" key="1">
    <citation type="submission" date="2021-01" db="EMBL/GenBank/DDBJ databases">
        <title>Belnapia mucosa sp. nov. and Belnapia arida sp. nov., isolated from the Tabernas Desert (Almeria, Spain).</title>
        <authorList>
            <person name="Molina-Menor E."/>
            <person name="Vidal-Verdu A."/>
            <person name="Calonge A."/>
            <person name="Satari L."/>
            <person name="Pereto J."/>
            <person name="Porcar M."/>
        </authorList>
    </citation>
    <scope>NUCLEOTIDE SEQUENCE [LARGE SCALE GENOMIC DNA]</scope>
    <source>
        <strain evidence="2 3">T18</strain>
    </source>
</reference>